<proteinExistence type="predicted"/>
<accession>A0A1Q2D130</accession>
<dbReference type="AlphaFoldDB" id="A0A1Q2D130"/>
<dbReference type="STRING" id="399497.BW733_16360"/>
<sequence length="97" mass="9992">MPRAAVALSMPGALASLDGSLIIEQNRPQTGALHDVDPYVFSAVEGPLVPAEVLKACHAAIQACRGSHAWETSVPQTLLAQTALAAAVRMPGHSDAP</sequence>
<organism evidence="1 2">
    <name type="scientific">Tessaracoccus flavescens</name>
    <dbReference type="NCBI Taxonomy" id="399497"/>
    <lineage>
        <taxon>Bacteria</taxon>
        <taxon>Bacillati</taxon>
        <taxon>Actinomycetota</taxon>
        <taxon>Actinomycetes</taxon>
        <taxon>Propionibacteriales</taxon>
        <taxon>Propionibacteriaceae</taxon>
        <taxon>Tessaracoccus</taxon>
    </lineage>
</organism>
<reference evidence="1 2" key="1">
    <citation type="journal article" date="2008" name="Int. J. Syst. Evol. Microbiol.">
        <title>Tessaracoccus flavescens sp. nov., isolated from marine sediment.</title>
        <authorList>
            <person name="Lee D.W."/>
            <person name="Lee S.D."/>
        </authorList>
    </citation>
    <scope>NUCLEOTIDE SEQUENCE [LARGE SCALE GENOMIC DNA]</scope>
    <source>
        <strain evidence="1 2">SST-39T</strain>
    </source>
</reference>
<name>A0A1Q2D130_9ACTN</name>
<keyword evidence="2" id="KW-1185">Reference proteome</keyword>
<gene>
    <name evidence="1" type="ORF">BW733_16360</name>
</gene>
<evidence type="ECO:0000313" key="2">
    <source>
        <dbReference type="Proteomes" id="UP000188235"/>
    </source>
</evidence>
<dbReference type="Proteomes" id="UP000188235">
    <property type="component" value="Chromosome"/>
</dbReference>
<dbReference type="KEGG" id="tfa:BW733_16360"/>
<dbReference type="EMBL" id="CP019607">
    <property type="protein sequence ID" value="AQP52160.1"/>
    <property type="molecule type" value="Genomic_DNA"/>
</dbReference>
<protein>
    <submittedName>
        <fullName evidence="1">Uncharacterized protein</fullName>
    </submittedName>
</protein>
<evidence type="ECO:0000313" key="1">
    <source>
        <dbReference type="EMBL" id="AQP52160.1"/>
    </source>
</evidence>